<dbReference type="EMBL" id="UINC01011534">
    <property type="protein sequence ID" value="SVA50855.1"/>
    <property type="molecule type" value="Genomic_DNA"/>
</dbReference>
<keyword evidence="6 10" id="KW-1133">Transmembrane helix</keyword>
<comment type="subcellular location">
    <subcellularLocation>
        <location evidence="1">Cell membrane</location>
        <topology evidence="1">Single-pass membrane protein</topology>
    </subcellularLocation>
</comment>
<evidence type="ECO:0000256" key="10">
    <source>
        <dbReference type="SAM" id="Phobius"/>
    </source>
</evidence>
<dbReference type="NCBIfam" id="TIGR01411">
    <property type="entry name" value="tatAE"/>
    <property type="match status" value="1"/>
</dbReference>
<dbReference type="InterPro" id="IPR006312">
    <property type="entry name" value="TatA/E"/>
</dbReference>
<evidence type="ECO:0000256" key="6">
    <source>
        <dbReference type="ARBA" id="ARBA00022989"/>
    </source>
</evidence>
<evidence type="ECO:0000256" key="2">
    <source>
        <dbReference type="ARBA" id="ARBA00022448"/>
    </source>
</evidence>
<organism evidence="11">
    <name type="scientific">marine metagenome</name>
    <dbReference type="NCBI Taxonomy" id="408172"/>
    <lineage>
        <taxon>unclassified sequences</taxon>
        <taxon>metagenomes</taxon>
        <taxon>ecological metagenomes</taxon>
    </lineage>
</organism>
<dbReference type="PANTHER" id="PTHR42982:SF1">
    <property type="entry name" value="SEC-INDEPENDENT PROTEIN TRANSLOCASE PROTEIN TATA"/>
    <property type="match status" value="1"/>
</dbReference>
<evidence type="ECO:0008006" key="12">
    <source>
        <dbReference type="Google" id="ProtNLM"/>
    </source>
</evidence>
<keyword evidence="2" id="KW-0813">Transport</keyword>
<evidence type="ECO:0000256" key="4">
    <source>
        <dbReference type="ARBA" id="ARBA00022692"/>
    </source>
</evidence>
<evidence type="ECO:0000313" key="11">
    <source>
        <dbReference type="EMBL" id="SVA50855.1"/>
    </source>
</evidence>
<feature type="transmembrane region" description="Helical" evidence="10">
    <location>
        <begin position="6"/>
        <end position="24"/>
    </location>
</feature>
<keyword evidence="8 10" id="KW-0472">Membrane</keyword>
<evidence type="ECO:0000256" key="7">
    <source>
        <dbReference type="ARBA" id="ARBA00023010"/>
    </source>
</evidence>
<keyword evidence="7" id="KW-0811">Translocation</keyword>
<evidence type="ECO:0000256" key="1">
    <source>
        <dbReference type="ARBA" id="ARBA00004162"/>
    </source>
</evidence>
<evidence type="ECO:0000256" key="9">
    <source>
        <dbReference type="SAM" id="MobiDB-lite"/>
    </source>
</evidence>
<protein>
    <recommendedName>
        <fullName evidence="12">Sec-independent protein translocase protein TatA</fullName>
    </recommendedName>
</protein>
<evidence type="ECO:0000256" key="3">
    <source>
        <dbReference type="ARBA" id="ARBA00022475"/>
    </source>
</evidence>
<name>A0A381WED9_9ZZZZ</name>
<dbReference type="Gene3D" id="1.20.5.3310">
    <property type="match status" value="1"/>
</dbReference>
<dbReference type="PANTHER" id="PTHR42982">
    <property type="entry name" value="SEC-INDEPENDENT PROTEIN TRANSLOCASE PROTEIN TATA"/>
    <property type="match status" value="1"/>
</dbReference>
<dbReference type="Pfam" id="PF02416">
    <property type="entry name" value="TatA_B_E"/>
    <property type="match status" value="1"/>
</dbReference>
<dbReference type="InterPro" id="IPR003369">
    <property type="entry name" value="TatA/B/E"/>
</dbReference>
<keyword evidence="4 10" id="KW-0812">Transmembrane</keyword>
<gene>
    <name evidence="11" type="ORF">METZ01_LOCUS103709</name>
</gene>
<sequence>MGASGISIWQLLIVLLIVVLIFGTKRIKNIGGDLGGAIKNFRKGMNEAEKIEDDLGDLDLGGSESSSEEAPEKESDTKDQDHS</sequence>
<evidence type="ECO:0000256" key="8">
    <source>
        <dbReference type="ARBA" id="ARBA00023136"/>
    </source>
</evidence>
<evidence type="ECO:0000256" key="5">
    <source>
        <dbReference type="ARBA" id="ARBA00022927"/>
    </source>
</evidence>
<accession>A0A381WED9</accession>
<feature type="region of interest" description="Disordered" evidence="9">
    <location>
        <begin position="53"/>
        <end position="83"/>
    </location>
</feature>
<keyword evidence="5" id="KW-0653">Protein transport</keyword>
<reference evidence="11" key="1">
    <citation type="submission" date="2018-05" db="EMBL/GenBank/DDBJ databases">
        <authorList>
            <person name="Lanie J.A."/>
            <person name="Ng W.-L."/>
            <person name="Kazmierczak K.M."/>
            <person name="Andrzejewski T.M."/>
            <person name="Davidsen T.M."/>
            <person name="Wayne K.J."/>
            <person name="Tettelin H."/>
            <person name="Glass J.I."/>
            <person name="Rusch D."/>
            <person name="Podicherti R."/>
            <person name="Tsui H.-C.T."/>
            <person name="Winkler M.E."/>
        </authorList>
    </citation>
    <scope>NUCLEOTIDE SEQUENCE</scope>
</reference>
<proteinExistence type="inferred from homology"/>
<keyword evidence="3" id="KW-1003">Cell membrane</keyword>
<feature type="compositionally biased region" description="Basic and acidic residues" evidence="9">
    <location>
        <begin position="70"/>
        <end position="83"/>
    </location>
</feature>
<dbReference type="AlphaFoldDB" id="A0A381WED9"/>
<dbReference type="HAMAP" id="MF_00236">
    <property type="entry name" value="TatA_E"/>
    <property type="match status" value="1"/>
</dbReference>
<dbReference type="GO" id="GO:0043953">
    <property type="term" value="P:protein transport by the Tat complex"/>
    <property type="evidence" value="ECO:0007669"/>
    <property type="project" value="InterPro"/>
</dbReference>
<dbReference type="GO" id="GO:0005886">
    <property type="term" value="C:plasma membrane"/>
    <property type="evidence" value="ECO:0007669"/>
    <property type="project" value="UniProtKB-SubCell"/>
</dbReference>